<evidence type="ECO:0000313" key="2">
    <source>
        <dbReference type="Proteomes" id="UP001161094"/>
    </source>
</evidence>
<sequence length="63" mass="6795">MNSNAPRRLALIARAADLGGLHQLASQDAQAELMRQRALAIAEEAQGSEHANTSSTCYASRNW</sequence>
<gene>
    <name evidence="1" type="ORF">N5D93_16050</name>
</gene>
<reference evidence="1" key="1">
    <citation type="submission" date="2022-09" db="EMBL/GenBank/DDBJ databases">
        <title>Intensive care unit water sources are persistently colonized with multi-drug resistant bacteria and are the site of extensive horizontal gene transfer of antibiotic resistance genes.</title>
        <authorList>
            <person name="Diorio-Toth L."/>
        </authorList>
    </citation>
    <scope>NUCLEOTIDE SEQUENCE</scope>
    <source>
        <strain evidence="1">GD03843</strain>
    </source>
</reference>
<dbReference type="AlphaFoldDB" id="A0AA42LPX2"/>
<evidence type="ECO:0000313" key="1">
    <source>
        <dbReference type="EMBL" id="MDH0737325.1"/>
    </source>
</evidence>
<proteinExistence type="predicted"/>
<organism evidence="1 2">
    <name type="scientific">Achromobacter spanius</name>
    <dbReference type="NCBI Taxonomy" id="217203"/>
    <lineage>
        <taxon>Bacteria</taxon>
        <taxon>Pseudomonadati</taxon>
        <taxon>Pseudomonadota</taxon>
        <taxon>Betaproteobacteria</taxon>
        <taxon>Burkholderiales</taxon>
        <taxon>Alcaligenaceae</taxon>
        <taxon>Achromobacter</taxon>
    </lineage>
</organism>
<dbReference type="RefSeq" id="WP_279995813.1">
    <property type="nucleotide sequence ID" value="NZ_JAOCDZ010000010.1"/>
</dbReference>
<accession>A0AA42LPX2</accession>
<dbReference type="EMBL" id="JAOCDZ010000010">
    <property type="protein sequence ID" value="MDH0737325.1"/>
    <property type="molecule type" value="Genomic_DNA"/>
</dbReference>
<name>A0AA42LPX2_9BURK</name>
<dbReference type="Proteomes" id="UP001161094">
    <property type="component" value="Unassembled WGS sequence"/>
</dbReference>
<protein>
    <submittedName>
        <fullName evidence="1">Uncharacterized protein</fullName>
    </submittedName>
</protein>
<comment type="caution">
    <text evidence="1">The sequence shown here is derived from an EMBL/GenBank/DDBJ whole genome shotgun (WGS) entry which is preliminary data.</text>
</comment>